<gene>
    <name evidence="1" type="ORF">GCM10022222_03660</name>
</gene>
<name>A0ABP6V1W3_9PSEU</name>
<protein>
    <submittedName>
        <fullName evidence="1">Uncharacterized protein</fullName>
    </submittedName>
</protein>
<organism evidence="1 2">
    <name type="scientific">Amycolatopsis ultiminotia</name>
    <dbReference type="NCBI Taxonomy" id="543629"/>
    <lineage>
        <taxon>Bacteria</taxon>
        <taxon>Bacillati</taxon>
        <taxon>Actinomycetota</taxon>
        <taxon>Actinomycetes</taxon>
        <taxon>Pseudonocardiales</taxon>
        <taxon>Pseudonocardiaceae</taxon>
        <taxon>Amycolatopsis</taxon>
    </lineage>
</organism>
<comment type="caution">
    <text evidence="1">The sequence shown here is derived from an EMBL/GenBank/DDBJ whole genome shotgun (WGS) entry which is preliminary data.</text>
</comment>
<dbReference type="Proteomes" id="UP001500689">
    <property type="component" value="Unassembled WGS sequence"/>
</dbReference>
<accession>A0ABP6V1W3</accession>
<dbReference type="EMBL" id="BAAAZN010000001">
    <property type="protein sequence ID" value="GAA3524412.1"/>
    <property type="molecule type" value="Genomic_DNA"/>
</dbReference>
<sequence length="90" mass="8603">MSLVVAGPGLGVCTLADNSAVLGADAATGGGLMKMARGLGTALSGTPGTRCLHTGGEPGTRTARTGAALPATATGRTTAPGRSVRAKVAR</sequence>
<evidence type="ECO:0000313" key="2">
    <source>
        <dbReference type="Proteomes" id="UP001500689"/>
    </source>
</evidence>
<keyword evidence="2" id="KW-1185">Reference proteome</keyword>
<evidence type="ECO:0000313" key="1">
    <source>
        <dbReference type="EMBL" id="GAA3524412.1"/>
    </source>
</evidence>
<proteinExistence type="predicted"/>
<reference evidence="2" key="1">
    <citation type="journal article" date="2019" name="Int. J. Syst. Evol. Microbiol.">
        <title>The Global Catalogue of Microorganisms (GCM) 10K type strain sequencing project: providing services to taxonomists for standard genome sequencing and annotation.</title>
        <authorList>
            <consortium name="The Broad Institute Genomics Platform"/>
            <consortium name="The Broad Institute Genome Sequencing Center for Infectious Disease"/>
            <person name="Wu L."/>
            <person name="Ma J."/>
        </authorList>
    </citation>
    <scope>NUCLEOTIDE SEQUENCE [LARGE SCALE GENOMIC DNA]</scope>
    <source>
        <strain evidence="2">JCM 16898</strain>
    </source>
</reference>